<dbReference type="GO" id="GO:0015288">
    <property type="term" value="F:porin activity"/>
    <property type="evidence" value="ECO:0007669"/>
    <property type="project" value="UniProtKB-KW"/>
</dbReference>
<accession>A0A974WF53</accession>
<keyword evidence="11 15" id="KW-0472">Membrane</keyword>
<dbReference type="Proteomes" id="UP000662783">
    <property type="component" value="Chromosome"/>
</dbReference>
<dbReference type="GO" id="GO:0015159">
    <property type="term" value="F:polysaccharide transmembrane transporter activity"/>
    <property type="evidence" value="ECO:0007669"/>
    <property type="project" value="InterPro"/>
</dbReference>
<keyword evidence="6 15" id="KW-0812">Transmembrane</keyword>
<dbReference type="GO" id="GO:0009279">
    <property type="term" value="C:cell outer membrane"/>
    <property type="evidence" value="ECO:0007669"/>
    <property type="project" value="UniProtKB-SubCell"/>
</dbReference>
<keyword evidence="14" id="KW-0449">Lipoprotein</keyword>
<comment type="subcellular location">
    <subcellularLocation>
        <location evidence="1">Cell outer membrane</location>
        <topology evidence="1">Multi-pass membrane protein</topology>
    </subcellularLocation>
</comment>
<dbReference type="GO" id="GO:0046930">
    <property type="term" value="C:pore complex"/>
    <property type="evidence" value="ECO:0007669"/>
    <property type="project" value="UniProtKB-KW"/>
</dbReference>
<dbReference type="AlphaFoldDB" id="A0A974WF53"/>
<evidence type="ECO:0000256" key="14">
    <source>
        <dbReference type="ARBA" id="ARBA00023288"/>
    </source>
</evidence>
<feature type="domain" description="SLBB" evidence="17">
    <location>
        <begin position="149"/>
        <end position="228"/>
    </location>
</feature>
<feature type="domain" description="Polysaccharide export protein N-terminal" evidence="16">
    <location>
        <begin position="50"/>
        <end position="145"/>
    </location>
</feature>
<evidence type="ECO:0000256" key="5">
    <source>
        <dbReference type="ARBA" id="ARBA00022597"/>
    </source>
</evidence>
<name>A0A974WF53_9BACT</name>
<evidence type="ECO:0000313" key="18">
    <source>
        <dbReference type="EMBL" id="QSE96825.1"/>
    </source>
</evidence>
<dbReference type="PANTHER" id="PTHR33619:SF3">
    <property type="entry name" value="POLYSACCHARIDE EXPORT PROTEIN GFCE-RELATED"/>
    <property type="match status" value="1"/>
</dbReference>
<dbReference type="Pfam" id="PF02563">
    <property type="entry name" value="Poly_export"/>
    <property type="match status" value="1"/>
</dbReference>
<evidence type="ECO:0000256" key="6">
    <source>
        <dbReference type="ARBA" id="ARBA00022692"/>
    </source>
</evidence>
<keyword evidence="3" id="KW-0813">Transport</keyword>
<evidence type="ECO:0000256" key="7">
    <source>
        <dbReference type="ARBA" id="ARBA00022729"/>
    </source>
</evidence>
<keyword evidence="15" id="KW-1133">Transmembrane helix</keyword>
<evidence type="ECO:0000256" key="8">
    <source>
        <dbReference type="ARBA" id="ARBA00023047"/>
    </source>
</evidence>
<keyword evidence="12" id="KW-0564">Palmitate</keyword>
<evidence type="ECO:0000256" key="9">
    <source>
        <dbReference type="ARBA" id="ARBA00023065"/>
    </source>
</evidence>
<evidence type="ECO:0000259" key="16">
    <source>
        <dbReference type="Pfam" id="PF02563"/>
    </source>
</evidence>
<gene>
    <name evidence="18" type="ORF">JR347_14660</name>
</gene>
<keyword evidence="5" id="KW-0762">Sugar transport</keyword>
<evidence type="ECO:0000256" key="4">
    <source>
        <dbReference type="ARBA" id="ARBA00022452"/>
    </source>
</evidence>
<dbReference type="InterPro" id="IPR054765">
    <property type="entry name" value="SLBB_dom"/>
</dbReference>
<dbReference type="EMBL" id="CP070608">
    <property type="protein sequence ID" value="QSE96825.1"/>
    <property type="molecule type" value="Genomic_DNA"/>
</dbReference>
<evidence type="ECO:0000256" key="13">
    <source>
        <dbReference type="ARBA" id="ARBA00023237"/>
    </source>
</evidence>
<keyword evidence="19" id="KW-1185">Reference proteome</keyword>
<keyword evidence="10" id="KW-0626">Porin</keyword>
<feature type="transmembrane region" description="Helical" evidence="15">
    <location>
        <begin position="244"/>
        <end position="261"/>
    </location>
</feature>
<keyword evidence="9" id="KW-0406">Ion transport</keyword>
<evidence type="ECO:0000256" key="12">
    <source>
        <dbReference type="ARBA" id="ARBA00023139"/>
    </source>
</evidence>
<evidence type="ECO:0000256" key="15">
    <source>
        <dbReference type="SAM" id="Phobius"/>
    </source>
</evidence>
<evidence type="ECO:0000256" key="1">
    <source>
        <dbReference type="ARBA" id="ARBA00004571"/>
    </source>
</evidence>
<organism evidence="18 19">
    <name type="scientific">Fulvivirga lutea</name>
    <dbReference type="NCBI Taxonomy" id="2810512"/>
    <lineage>
        <taxon>Bacteria</taxon>
        <taxon>Pseudomonadati</taxon>
        <taxon>Bacteroidota</taxon>
        <taxon>Cytophagia</taxon>
        <taxon>Cytophagales</taxon>
        <taxon>Fulvivirgaceae</taxon>
        <taxon>Fulvivirga</taxon>
    </lineage>
</organism>
<evidence type="ECO:0000313" key="19">
    <source>
        <dbReference type="Proteomes" id="UP000662783"/>
    </source>
</evidence>
<keyword evidence="7" id="KW-0732">Signal</keyword>
<dbReference type="KEGG" id="fuv:JR347_14660"/>
<sequence>MIRFLGLLIIAGVISSCISNRKVQYLQKSDVNVDEVFTDSVLRSYYPNIHEYKIQPEDILKVSVETITNQEFNFFKTDFDRSVNQNLIGNNALIYGELVDKKGFVEYPVIGKVKVSGLTIFEVQDLLQRLAKENGLKEPVVKVRILNYRYTVLGETNKEGTFNTYNNRINMLEAVGIAGGFSELADRANVKLIRYEDGVMTVSYLNFLEEEIINSPKFYLHQGDVLIVPPVRQRPFRLYFRENYTLVISTLTLFVLLLNTLN</sequence>
<dbReference type="Gene3D" id="3.10.560.10">
    <property type="entry name" value="Outer membrane lipoprotein wza domain like"/>
    <property type="match status" value="1"/>
</dbReference>
<proteinExistence type="inferred from homology"/>
<dbReference type="InterPro" id="IPR049712">
    <property type="entry name" value="Poly_export"/>
</dbReference>
<keyword evidence="8" id="KW-0625">Polysaccharide transport</keyword>
<keyword evidence="4" id="KW-1134">Transmembrane beta strand</keyword>
<dbReference type="Pfam" id="PF22461">
    <property type="entry name" value="SLBB_2"/>
    <property type="match status" value="1"/>
</dbReference>
<evidence type="ECO:0000256" key="3">
    <source>
        <dbReference type="ARBA" id="ARBA00022448"/>
    </source>
</evidence>
<dbReference type="GO" id="GO:0006811">
    <property type="term" value="P:monoatomic ion transport"/>
    <property type="evidence" value="ECO:0007669"/>
    <property type="project" value="UniProtKB-KW"/>
</dbReference>
<reference evidence="18" key="1">
    <citation type="submission" date="2021-02" db="EMBL/GenBank/DDBJ databases">
        <title>Fulvivirga sp. S481 isolated from sea water.</title>
        <authorList>
            <person name="Bae S.S."/>
            <person name="Baek K."/>
        </authorList>
    </citation>
    <scope>NUCLEOTIDE SEQUENCE</scope>
    <source>
        <strain evidence="18">S481</strain>
    </source>
</reference>
<evidence type="ECO:0000256" key="10">
    <source>
        <dbReference type="ARBA" id="ARBA00023114"/>
    </source>
</evidence>
<evidence type="ECO:0000256" key="11">
    <source>
        <dbReference type="ARBA" id="ARBA00023136"/>
    </source>
</evidence>
<dbReference type="PROSITE" id="PS51257">
    <property type="entry name" value="PROKAR_LIPOPROTEIN"/>
    <property type="match status" value="1"/>
</dbReference>
<evidence type="ECO:0000256" key="2">
    <source>
        <dbReference type="ARBA" id="ARBA00009450"/>
    </source>
</evidence>
<dbReference type="RefSeq" id="WP_205721339.1">
    <property type="nucleotide sequence ID" value="NZ_CP070608.1"/>
</dbReference>
<dbReference type="PANTHER" id="PTHR33619">
    <property type="entry name" value="POLYSACCHARIDE EXPORT PROTEIN GFCE-RELATED"/>
    <property type="match status" value="1"/>
</dbReference>
<comment type="similarity">
    <text evidence="2">Belongs to the BexD/CtrA/VexA family.</text>
</comment>
<keyword evidence="13" id="KW-0998">Cell outer membrane</keyword>
<evidence type="ECO:0000259" key="17">
    <source>
        <dbReference type="Pfam" id="PF22461"/>
    </source>
</evidence>
<protein>
    <submittedName>
        <fullName evidence="18">Polysaccharide biosynthesis/export family protein</fullName>
    </submittedName>
</protein>
<dbReference type="InterPro" id="IPR003715">
    <property type="entry name" value="Poly_export_N"/>
</dbReference>